<evidence type="ECO:0000256" key="4">
    <source>
        <dbReference type="ARBA" id="ARBA00023088"/>
    </source>
</evidence>
<dbReference type="Gene3D" id="2.60.40.1140">
    <property type="entry name" value="Collagen-binding surface protein Cna, B-type domain"/>
    <property type="match status" value="1"/>
</dbReference>
<dbReference type="Pfam" id="PF16570">
    <property type="entry name" value="GramPos_pilinD3"/>
    <property type="match status" value="1"/>
</dbReference>
<reference evidence="12 15" key="1">
    <citation type="submission" date="2019-04" db="EMBL/GenBank/DDBJ databases">
        <authorList>
            <consortium name="Pathogen Informatics"/>
        </authorList>
    </citation>
    <scope>NUCLEOTIDE SEQUENCE [LARGE SCALE GENOMIC DNA]</scope>
    <source>
        <strain evidence="12 15">GPSC21</strain>
    </source>
</reference>
<dbReference type="InterPro" id="IPR026466">
    <property type="entry name" value="Fim_isopep_form_D2_dom"/>
</dbReference>
<dbReference type="NCBIfam" id="TIGR04226">
    <property type="entry name" value="RrgB_K2N_iso_D2"/>
    <property type="match status" value="1"/>
</dbReference>
<dbReference type="Pfam" id="PF16555">
    <property type="entry name" value="GramPos_pilinD1"/>
    <property type="match status" value="1"/>
</dbReference>
<dbReference type="EMBL" id="CAANCB010000003">
    <property type="protein sequence ID" value="VKB55174.1"/>
    <property type="molecule type" value="Genomic_DNA"/>
</dbReference>
<dbReference type="Gene3D" id="2.60.40.740">
    <property type="match status" value="1"/>
</dbReference>
<dbReference type="InterPro" id="IPR013783">
    <property type="entry name" value="Ig-like_fold"/>
</dbReference>
<evidence type="ECO:0000313" key="15">
    <source>
        <dbReference type="Proteomes" id="UP000358702"/>
    </source>
</evidence>
<evidence type="ECO:0000259" key="7">
    <source>
        <dbReference type="Pfam" id="PF00746"/>
    </source>
</evidence>
<keyword evidence="2" id="KW-0964">Secreted</keyword>
<feature type="domain" description="Gram-positive pilin subunit D1 N-terminal" evidence="8">
    <location>
        <begin position="41"/>
        <end position="186"/>
    </location>
</feature>
<dbReference type="Gene3D" id="1.20.58.90">
    <property type="match status" value="1"/>
</dbReference>
<evidence type="ECO:0000256" key="6">
    <source>
        <dbReference type="SAM" id="SignalP"/>
    </source>
</evidence>
<evidence type="ECO:0000313" key="13">
    <source>
        <dbReference type="EMBL" id="VNP24185.1"/>
    </source>
</evidence>
<keyword evidence="5" id="KW-0472">Membrane</keyword>
<feature type="domain" description="Gram-positive cocci surface proteins LPxTG" evidence="7">
    <location>
        <begin position="600"/>
        <end position="641"/>
    </location>
</feature>
<dbReference type="AlphaFoldDB" id="A0A4G1ULS4"/>
<evidence type="ECO:0000256" key="3">
    <source>
        <dbReference type="ARBA" id="ARBA00022729"/>
    </source>
</evidence>
<evidence type="ECO:0000259" key="11">
    <source>
        <dbReference type="Pfam" id="PF17802"/>
    </source>
</evidence>
<proteinExistence type="predicted"/>
<feature type="transmembrane region" description="Helical" evidence="5">
    <location>
        <begin position="612"/>
        <end position="634"/>
    </location>
</feature>
<dbReference type="Proteomes" id="UP000358702">
    <property type="component" value="Unassembled WGS sequence"/>
</dbReference>
<evidence type="ECO:0000313" key="14">
    <source>
        <dbReference type="EMBL" id="VNP91530.1"/>
    </source>
</evidence>
<dbReference type="EMBL" id="CAATHI010000006">
    <property type="protein sequence ID" value="VNP91530.1"/>
    <property type="molecule type" value="Genomic_DNA"/>
</dbReference>
<keyword evidence="3 6" id="KW-0732">Signal</keyword>
<evidence type="ECO:0000256" key="2">
    <source>
        <dbReference type="ARBA" id="ARBA00022525"/>
    </source>
</evidence>
<dbReference type="InterPro" id="IPR032364">
    <property type="entry name" value="GramPos_pilinD1_N"/>
</dbReference>
<gene>
    <name evidence="13" type="ORF">SAMEA2341552_02099</name>
    <name evidence="14" type="ORF">SAMEA3208858_00775</name>
    <name evidence="12" type="ORF">SAMEA3353631_00757</name>
</gene>
<dbReference type="Pfam" id="PF00746">
    <property type="entry name" value="Gram_pos_anchor"/>
    <property type="match status" value="1"/>
</dbReference>
<keyword evidence="5" id="KW-1133">Transmembrane helix</keyword>
<dbReference type="InterPro" id="IPR032332">
    <property type="entry name" value="GramPos_pilinD3"/>
</dbReference>
<feature type="domain" description="SpaA-like prealbumin fold" evidence="11">
    <location>
        <begin position="519"/>
        <end position="576"/>
    </location>
</feature>
<dbReference type="NCBIfam" id="TIGR01167">
    <property type="entry name" value="LPXTG_anchor"/>
    <property type="match status" value="1"/>
</dbReference>
<evidence type="ECO:0000256" key="1">
    <source>
        <dbReference type="ARBA" id="ARBA00022512"/>
    </source>
</evidence>
<dbReference type="Gene3D" id="2.60.40.10">
    <property type="entry name" value="Immunoglobulins"/>
    <property type="match status" value="2"/>
</dbReference>
<dbReference type="EMBL" id="CAATFU010000029">
    <property type="protein sequence ID" value="VNP24185.1"/>
    <property type="molecule type" value="Genomic_DNA"/>
</dbReference>
<evidence type="ECO:0000313" key="12">
    <source>
        <dbReference type="EMBL" id="VKB55174.1"/>
    </source>
</evidence>
<feature type="signal peptide" evidence="6">
    <location>
        <begin position="1"/>
        <end position="29"/>
    </location>
</feature>
<dbReference type="Pfam" id="PF17802">
    <property type="entry name" value="SpaA"/>
    <property type="match status" value="1"/>
</dbReference>
<dbReference type="SUPFAM" id="SSF49478">
    <property type="entry name" value="Cna protein B-type domain"/>
    <property type="match status" value="1"/>
</dbReference>
<organism evidence="12 15">
    <name type="scientific">Streptococcus pneumoniae</name>
    <dbReference type="NCBI Taxonomy" id="1313"/>
    <lineage>
        <taxon>Bacteria</taxon>
        <taxon>Bacillati</taxon>
        <taxon>Bacillota</taxon>
        <taxon>Bacilli</taxon>
        <taxon>Lactobacillales</taxon>
        <taxon>Streptococcaceae</taxon>
        <taxon>Streptococcus</taxon>
    </lineage>
</organism>
<dbReference type="InterPro" id="IPR032334">
    <property type="entry name" value="GramPos_pilinBB"/>
</dbReference>
<feature type="chain" id="PRO_5042373767" evidence="6">
    <location>
        <begin position="30"/>
        <end position="644"/>
    </location>
</feature>
<dbReference type="InterPro" id="IPR041033">
    <property type="entry name" value="SpaA_PFL_dom_1"/>
</dbReference>
<name>A0A4G1ULS4_STREE</name>
<keyword evidence="5" id="KW-0812">Transmembrane</keyword>
<accession>A0A4G1ULS4</accession>
<feature type="domain" description="Gram-positive pilin backbone subunit 2 Cna-B-like" evidence="9">
    <location>
        <begin position="210"/>
        <end position="320"/>
    </location>
</feature>
<protein>
    <submittedName>
        <fullName evidence="12">Cell wall surface anchor family protein</fullName>
    </submittedName>
</protein>
<sequence length="644" mass="70120">MKSINKFLTMLAALLLTASSLFSAATVFAADNVSTAPDAVTKTLTIHKLLLSEDDLKTWDTNGPKGYDGTQSSLKDLTGVVAEEIPNVYFELQKYNLTDGKEKENLKDDSKWTTVHGGLTTKDGLKIETSTLKGVYRIREDRTKTTYVGPNGQVLTGSKAVPALVTLPLVNNNGTVIDAHVFPKNSYNKPVVDKRIADTLNYNDQNGLSIGTKIPYVVNTTIPSNATFATSFWSDEMTEGLTYNEDVTITLNNVAMDQADYEVTKGINGFNLKLTEAGLAKINGKDADQKIQITYSATLNSLAVADIPESNDITYHYGNHQDHGNTPKPTKPNNGQITVTKTWDSQPAPEGVKATVQLVNAKTGEKVGAPVELSENNWTYTWSGLDNSIEYKVEEEYNGYSAEYTVESKGKLGVKNWKDNNPAPINPEEPRVKTYGKKFVKVDQKDTRLENAQFVVKKADSNKYIAFKSTAQQAADEKAAVTAKQKLDAAVAAYTNAADKQAAQALVDQAQQEYNVAYKEAKFGYVEVAGKDEAMVLTSNTDGQFQISGLAAGTYKLEEIKAPEGFAKIDDVEFVVGAGSWNQGEFNYLKDVQKNDATKVVNKKITIPQTGGIGTIIFAVAGAAIMGIAVYAYVKNNKDEDQLA</sequence>
<evidence type="ECO:0000259" key="8">
    <source>
        <dbReference type="Pfam" id="PF16555"/>
    </source>
</evidence>
<evidence type="ECO:0000259" key="10">
    <source>
        <dbReference type="Pfam" id="PF16570"/>
    </source>
</evidence>
<dbReference type="RefSeq" id="WP_050267330.1">
    <property type="nucleotide sequence ID" value="NZ_CFEH01000020.1"/>
</dbReference>
<evidence type="ECO:0000256" key="5">
    <source>
        <dbReference type="SAM" id="Phobius"/>
    </source>
</evidence>
<feature type="domain" description="Gram-positive pilin backbone subunit 3 Cna-B-like" evidence="10">
    <location>
        <begin position="376"/>
        <end position="456"/>
    </location>
</feature>
<dbReference type="InterPro" id="IPR019931">
    <property type="entry name" value="LPXTG_anchor"/>
</dbReference>
<dbReference type="Pfam" id="PF16569">
    <property type="entry name" value="GramPos_pilinBB"/>
    <property type="match status" value="1"/>
</dbReference>
<keyword evidence="1" id="KW-0134">Cell wall</keyword>
<evidence type="ECO:0000259" key="9">
    <source>
        <dbReference type="Pfam" id="PF16569"/>
    </source>
</evidence>
<keyword evidence="4" id="KW-0572">Peptidoglycan-anchor</keyword>